<dbReference type="Proteomes" id="UP001239213">
    <property type="component" value="Unassembled WGS sequence"/>
</dbReference>
<gene>
    <name evidence="2" type="ORF">CCUS01_16421</name>
</gene>
<proteinExistence type="predicted"/>
<accession>A0AAI9V9L3</accession>
<dbReference type="EMBL" id="MPDP01000120">
    <property type="protein sequence ID" value="KAK1479040.1"/>
    <property type="molecule type" value="Genomic_DNA"/>
</dbReference>
<organism evidence="2 3">
    <name type="scientific">Colletotrichum cuscutae</name>
    <dbReference type="NCBI Taxonomy" id="1209917"/>
    <lineage>
        <taxon>Eukaryota</taxon>
        <taxon>Fungi</taxon>
        <taxon>Dikarya</taxon>
        <taxon>Ascomycota</taxon>
        <taxon>Pezizomycotina</taxon>
        <taxon>Sordariomycetes</taxon>
        <taxon>Hypocreomycetidae</taxon>
        <taxon>Glomerellales</taxon>
        <taxon>Glomerellaceae</taxon>
        <taxon>Colletotrichum</taxon>
        <taxon>Colletotrichum acutatum species complex</taxon>
    </lineage>
</organism>
<name>A0AAI9V9L3_9PEZI</name>
<feature type="compositionally biased region" description="Basic and acidic residues" evidence="1">
    <location>
        <begin position="175"/>
        <end position="191"/>
    </location>
</feature>
<evidence type="ECO:0000313" key="2">
    <source>
        <dbReference type="EMBL" id="KAK1479040.1"/>
    </source>
</evidence>
<feature type="compositionally biased region" description="Polar residues" evidence="1">
    <location>
        <begin position="199"/>
        <end position="210"/>
    </location>
</feature>
<reference evidence="2" key="1">
    <citation type="submission" date="2016-11" db="EMBL/GenBank/DDBJ databases">
        <title>The genome sequence of Colletotrichum cuscutae.</title>
        <authorList>
            <person name="Baroncelli R."/>
        </authorList>
    </citation>
    <scope>NUCLEOTIDE SEQUENCE</scope>
    <source>
        <strain evidence="2">IMI 304802</strain>
    </source>
</reference>
<protein>
    <submittedName>
        <fullName evidence="2">Uncharacterized protein</fullName>
    </submittedName>
</protein>
<dbReference type="AlphaFoldDB" id="A0AAI9V9L3"/>
<feature type="region of interest" description="Disordered" evidence="1">
    <location>
        <begin position="160"/>
        <end position="214"/>
    </location>
</feature>
<sequence>MEEDPHASSPEALSTICSALELCLQEERKGPPRHYLQTALLTHTRNVTDEARTWKLFLKTGAAPFLALLLADRRLRGRHPPPGCDPLRPLFNLPVAEQQGIADSLKTIQPSPSIRTYIDKVRKKLQDADEQTAFNDSFAPMAAVDAISQQPQSNVTDALLQQGGQVRNEHRRRAEQRYEREKQVHNEPPSHKERRRPNDQQSLNTGQPQPGQCLADASITGMASVFPQYTCGIIRKTDKGAVITMRFPYDQSPAIHCLMSLSILPGKLQRVADKLLGVHLEVEGGKRHLVLENLVTVRIMDGVSMSLQGALPKAIVEMLGEEADHAIATSPMRRLEVQNGVIRTACVTITITNNPEEDGQLNLNMGLVEGMAIRRRLYPQDTASQGL</sequence>
<evidence type="ECO:0000256" key="1">
    <source>
        <dbReference type="SAM" id="MobiDB-lite"/>
    </source>
</evidence>
<comment type="caution">
    <text evidence="2">The sequence shown here is derived from an EMBL/GenBank/DDBJ whole genome shotgun (WGS) entry which is preliminary data.</text>
</comment>
<keyword evidence="3" id="KW-1185">Reference proteome</keyword>
<evidence type="ECO:0000313" key="3">
    <source>
        <dbReference type="Proteomes" id="UP001239213"/>
    </source>
</evidence>